<dbReference type="GO" id="GO:0003677">
    <property type="term" value="F:DNA binding"/>
    <property type="evidence" value="ECO:0007669"/>
    <property type="project" value="UniProtKB-KW"/>
</dbReference>
<dbReference type="AlphaFoldDB" id="A0A2P4X4D9"/>
<evidence type="ECO:0000313" key="3">
    <source>
        <dbReference type="EMBL" id="POM60406.1"/>
    </source>
</evidence>
<dbReference type="InterPro" id="IPR006600">
    <property type="entry name" value="HTH_CenpB_DNA-bd_dom"/>
</dbReference>
<organism evidence="3 4">
    <name type="scientific">Phytophthora palmivora</name>
    <dbReference type="NCBI Taxonomy" id="4796"/>
    <lineage>
        <taxon>Eukaryota</taxon>
        <taxon>Sar</taxon>
        <taxon>Stramenopiles</taxon>
        <taxon>Oomycota</taxon>
        <taxon>Peronosporomycetes</taxon>
        <taxon>Peronosporales</taxon>
        <taxon>Peronosporaceae</taxon>
        <taxon>Phytophthora</taxon>
    </lineage>
</organism>
<dbReference type="OrthoDB" id="96435at2759"/>
<reference evidence="3 4" key="1">
    <citation type="journal article" date="2017" name="Genome Biol. Evol.">
        <title>Phytophthora megakarya and P. palmivora, closely related causal agents of cacao black pod rot, underwent increases in genome sizes and gene numbers by different mechanisms.</title>
        <authorList>
            <person name="Ali S.S."/>
            <person name="Shao J."/>
            <person name="Lary D.J."/>
            <person name="Kronmiller B."/>
            <person name="Shen D."/>
            <person name="Strem M.D."/>
            <person name="Amoako-Attah I."/>
            <person name="Akrofi A.Y."/>
            <person name="Begoude B.A."/>
            <person name="Ten Hoopen G.M."/>
            <person name="Coulibaly K."/>
            <person name="Kebe B.I."/>
            <person name="Melnick R.L."/>
            <person name="Guiltinan M.J."/>
            <person name="Tyler B.M."/>
            <person name="Meinhardt L.W."/>
            <person name="Bailey B.A."/>
        </authorList>
    </citation>
    <scope>NUCLEOTIDE SEQUENCE [LARGE SCALE GENOMIC DNA]</scope>
    <source>
        <strain evidence="4">sbr112.9</strain>
    </source>
</reference>
<dbReference type="Proteomes" id="UP000237271">
    <property type="component" value="Unassembled WGS sequence"/>
</dbReference>
<evidence type="ECO:0000256" key="1">
    <source>
        <dbReference type="ARBA" id="ARBA00023125"/>
    </source>
</evidence>
<keyword evidence="1" id="KW-0238">DNA-binding</keyword>
<evidence type="ECO:0000313" key="4">
    <source>
        <dbReference type="Proteomes" id="UP000237271"/>
    </source>
</evidence>
<dbReference type="EMBL" id="NCKW01016875">
    <property type="protein sequence ID" value="POM60406.1"/>
    <property type="molecule type" value="Genomic_DNA"/>
</dbReference>
<sequence>MAPKSPPKGRTSIKGIHQKQCEFLRDGVINGKKAAIIKTYLDLGMDATVKKHFPSLSAAQQKNKKRQIYKWIQKENQFFERAHLQRIRAVGLTLVLSDDDEDFIAHWIRDLRREGVPVSHFMLENKAKEVAEYLGPG</sequence>
<dbReference type="Pfam" id="PF03221">
    <property type="entry name" value="HTH_Tnp_Tc5"/>
    <property type="match status" value="1"/>
</dbReference>
<feature type="domain" description="HTH CENPB-type" evidence="2">
    <location>
        <begin position="101"/>
        <end position="133"/>
    </location>
</feature>
<proteinExistence type="predicted"/>
<accession>A0A2P4X4D9</accession>
<protein>
    <recommendedName>
        <fullName evidence="2">HTH CENPB-type domain-containing protein</fullName>
    </recommendedName>
</protein>
<gene>
    <name evidence="3" type="ORF">PHPALM_30736</name>
</gene>
<evidence type="ECO:0000259" key="2">
    <source>
        <dbReference type="Pfam" id="PF03221"/>
    </source>
</evidence>
<comment type="caution">
    <text evidence="3">The sequence shown here is derived from an EMBL/GenBank/DDBJ whole genome shotgun (WGS) entry which is preliminary data.</text>
</comment>
<name>A0A2P4X4D9_9STRA</name>
<keyword evidence="4" id="KW-1185">Reference proteome</keyword>